<gene>
    <name evidence="1" type="ORF">MM59RIKEN_06330</name>
</gene>
<keyword evidence="2" id="KW-1185">Reference proteome</keyword>
<reference evidence="1" key="1">
    <citation type="submission" date="2020-09" db="EMBL/GenBank/DDBJ databases">
        <title>New species isolated from human feces.</title>
        <authorList>
            <person name="Kitahara M."/>
            <person name="Shigeno Y."/>
            <person name="Shime M."/>
            <person name="Matsumoto Y."/>
            <person name="Nakamura S."/>
            <person name="Motooka D."/>
            <person name="Fukuoka S."/>
            <person name="Nishikawa H."/>
            <person name="Benno Y."/>
        </authorList>
    </citation>
    <scope>NUCLEOTIDE SEQUENCE</scope>
    <source>
        <strain evidence="1">MM59</strain>
    </source>
</reference>
<evidence type="ECO:0000313" key="1">
    <source>
        <dbReference type="EMBL" id="BCK83314.1"/>
    </source>
</evidence>
<name>A0A810Q5Q2_9FIRM</name>
<dbReference type="RefSeq" id="WP_187032218.1">
    <property type="nucleotide sequence ID" value="NZ_AP023420.1"/>
</dbReference>
<sequence>MEHYLCLTDLLDQDLSAYEYFQTLPPAVQTALRREDGGIGTLDELQARVAHLQDSHLIG</sequence>
<dbReference type="KEGG" id="pfaa:MM59RIKEN_06330"/>
<accession>A0A810Q5Q2</accession>
<dbReference type="Proteomes" id="UP000679848">
    <property type="component" value="Chromosome"/>
</dbReference>
<organism evidence="1 2">
    <name type="scientific">Pusillibacter faecalis</name>
    <dbReference type="NCBI Taxonomy" id="2714358"/>
    <lineage>
        <taxon>Bacteria</taxon>
        <taxon>Bacillati</taxon>
        <taxon>Bacillota</taxon>
        <taxon>Clostridia</taxon>
        <taxon>Eubacteriales</taxon>
        <taxon>Oscillospiraceae</taxon>
        <taxon>Pusillibacter</taxon>
    </lineage>
</organism>
<dbReference type="AlphaFoldDB" id="A0A810Q5Q2"/>
<dbReference type="EMBL" id="AP023420">
    <property type="protein sequence ID" value="BCK83314.1"/>
    <property type="molecule type" value="Genomic_DNA"/>
</dbReference>
<protein>
    <submittedName>
        <fullName evidence="1">Uncharacterized protein</fullName>
    </submittedName>
</protein>
<proteinExistence type="predicted"/>
<evidence type="ECO:0000313" key="2">
    <source>
        <dbReference type="Proteomes" id="UP000679848"/>
    </source>
</evidence>